<gene>
    <name evidence="2" type="ORF">TNCT_179071</name>
</gene>
<evidence type="ECO:0000313" key="3">
    <source>
        <dbReference type="Proteomes" id="UP000887116"/>
    </source>
</evidence>
<evidence type="ECO:0000313" key="2">
    <source>
        <dbReference type="EMBL" id="GFR08864.1"/>
    </source>
</evidence>
<evidence type="ECO:0000256" key="1">
    <source>
        <dbReference type="SAM" id="Phobius"/>
    </source>
</evidence>
<comment type="caution">
    <text evidence="2">The sequence shown here is derived from an EMBL/GenBank/DDBJ whole genome shotgun (WGS) entry which is preliminary data.</text>
</comment>
<accession>A0A8X6GSC7</accession>
<keyword evidence="3" id="KW-1185">Reference proteome</keyword>
<dbReference type="AlphaFoldDB" id="A0A8X6GSC7"/>
<proteinExistence type="predicted"/>
<dbReference type="Proteomes" id="UP000887116">
    <property type="component" value="Unassembled WGS sequence"/>
</dbReference>
<keyword evidence="1" id="KW-0472">Membrane</keyword>
<keyword evidence="1" id="KW-1133">Transmembrane helix</keyword>
<sequence length="67" mass="7423">MLKASDGYIMRDKDASTSPFVAGWYGVVCLLYVPKNFDRASNRDASNCVPWSVVTLRGGLNLEIQPE</sequence>
<name>A0A8X6GSC7_TRICU</name>
<dbReference type="EMBL" id="BMAO01026346">
    <property type="protein sequence ID" value="GFR08864.1"/>
    <property type="molecule type" value="Genomic_DNA"/>
</dbReference>
<keyword evidence="1" id="KW-0812">Transmembrane</keyword>
<organism evidence="2 3">
    <name type="scientific">Trichonephila clavata</name>
    <name type="common">Joro spider</name>
    <name type="synonym">Nephila clavata</name>
    <dbReference type="NCBI Taxonomy" id="2740835"/>
    <lineage>
        <taxon>Eukaryota</taxon>
        <taxon>Metazoa</taxon>
        <taxon>Ecdysozoa</taxon>
        <taxon>Arthropoda</taxon>
        <taxon>Chelicerata</taxon>
        <taxon>Arachnida</taxon>
        <taxon>Araneae</taxon>
        <taxon>Araneomorphae</taxon>
        <taxon>Entelegynae</taxon>
        <taxon>Araneoidea</taxon>
        <taxon>Nephilidae</taxon>
        <taxon>Trichonephila</taxon>
    </lineage>
</organism>
<protein>
    <submittedName>
        <fullName evidence="2">Uncharacterized protein</fullName>
    </submittedName>
</protein>
<reference evidence="2" key="1">
    <citation type="submission" date="2020-07" db="EMBL/GenBank/DDBJ databases">
        <title>Multicomponent nature underlies the extraordinary mechanical properties of spider dragline silk.</title>
        <authorList>
            <person name="Kono N."/>
            <person name="Nakamura H."/>
            <person name="Mori M."/>
            <person name="Yoshida Y."/>
            <person name="Ohtoshi R."/>
            <person name="Malay A.D."/>
            <person name="Moran D.A.P."/>
            <person name="Tomita M."/>
            <person name="Numata K."/>
            <person name="Arakawa K."/>
        </authorList>
    </citation>
    <scope>NUCLEOTIDE SEQUENCE</scope>
</reference>
<feature type="transmembrane region" description="Helical" evidence="1">
    <location>
        <begin position="15"/>
        <end position="33"/>
    </location>
</feature>